<dbReference type="RefSeq" id="WP_085807053.1">
    <property type="nucleotide sequence ID" value="NZ_FWFX01000012.1"/>
</dbReference>
<evidence type="ECO:0000313" key="2">
    <source>
        <dbReference type="Proteomes" id="UP000193061"/>
    </source>
</evidence>
<proteinExistence type="predicted"/>
<reference evidence="1 2" key="1">
    <citation type="submission" date="2017-03" db="EMBL/GenBank/DDBJ databases">
        <authorList>
            <person name="Afonso C.L."/>
            <person name="Miller P.J."/>
            <person name="Scott M.A."/>
            <person name="Spackman E."/>
            <person name="Goraichik I."/>
            <person name="Dimitrov K.M."/>
            <person name="Suarez D.L."/>
            <person name="Swayne D.E."/>
        </authorList>
    </citation>
    <scope>NUCLEOTIDE SEQUENCE [LARGE SCALE GENOMIC DNA]</scope>
    <source>
        <strain evidence="1 2">CECT 7450</strain>
    </source>
</reference>
<name>A0A1X6ZWT3_9RHOB</name>
<organism evidence="1 2">
    <name type="scientific">Roseovarius albus</name>
    <dbReference type="NCBI Taxonomy" id="1247867"/>
    <lineage>
        <taxon>Bacteria</taxon>
        <taxon>Pseudomonadati</taxon>
        <taxon>Pseudomonadota</taxon>
        <taxon>Alphaproteobacteria</taxon>
        <taxon>Rhodobacterales</taxon>
        <taxon>Roseobacteraceae</taxon>
        <taxon>Roseovarius</taxon>
    </lineage>
</organism>
<dbReference type="EMBL" id="FWFX01000012">
    <property type="protein sequence ID" value="SLN64077.1"/>
    <property type="molecule type" value="Genomic_DNA"/>
</dbReference>
<keyword evidence="2" id="KW-1185">Reference proteome</keyword>
<accession>A0A1X6ZWT3</accession>
<gene>
    <name evidence="1" type="ORF">ROA7450_03377</name>
</gene>
<protein>
    <submittedName>
        <fullName evidence="1">Uncharacterized protein</fullName>
    </submittedName>
</protein>
<dbReference type="Proteomes" id="UP000193061">
    <property type="component" value="Unassembled WGS sequence"/>
</dbReference>
<dbReference type="AlphaFoldDB" id="A0A1X6ZWT3"/>
<evidence type="ECO:0000313" key="1">
    <source>
        <dbReference type="EMBL" id="SLN64077.1"/>
    </source>
</evidence>
<dbReference type="OrthoDB" id="9995527at2"/>
<sequence>MSIKQRIQKLEQNNNGEMIIYITDPHTVDDEPIIRQACVDGRWIDRKSGETQDSFLERTNPTERHSVCIESSVESL</sequence>